<gene>
    <name evidence="8" type="ORF">X943_002659</name>
</gene>
<keyword evidence="9" id="KW-1185">Reference proteome</keyword>
<feature type="region of interest" description="Disordered" evidence="6">
    <location>
        <begin position="1"/>
        <end position="39"/>
    </location>
</feature>
<reference evidence="8" key="1">
    <citation type="journal article" date="2014" name="Nucleic Acids Res.">
        <title>The evolutionary dynamics of variant antigen genes in Babesia reveal a history of genomic innovation underlying host-parasite interaction.</title>
        <authorList>
            <person name="Jackson A.P."/>
            <person name="Otto T.D."/>
            <person name="Darby A."/>
            <person name="Ramaprasad A."/>
            <person name="Xia D."/>
            <person name="Echaide I.E."/>
            <person name="Farber M."/>
            <person name="Gahlot S."/>
            <person name="Gamble J."/>
            <person name="Gupta D."/>
            <person name="Gupta Y."/>
            <person name="Jackson L."/>
            <person name="Malandrin L."/>
            <person name="Malas T.B."/>
            <person name="Moussa E."/>
            <person name="Nair M."/>
            <person name="Reid A.J."/>
            <person name="Sanders M."/>
            <person name="Sharma J."/>
            <person name="Tracey A."/>
            <person name="Quail M.A."/>
            <person name="Weir W."/>
            <person name="Wastling J.M."/>
            <person name="Hall N."/>
            <person name="Willadsen P."/>
            <person name="Lingelbach K."/>
            <person name="Shiels B."/>
            <person name="Tait A."/>
            <person name="Berriman M."/>
            <person name="Allred D.R."/>
            <person name="Pain A."/>
        </authorList>
    </citation>
    <scope>NUCLEOTIDE SEQUENCE</scope>
    <source>
        <strain evidence="8">1802A</strain>
    </source>
</reference>
<feature type="region of interest" description="Disordered" evidence="6">
    <location>
        <begin position="53"/>
        <end position="195"/>
    </location>
</feature>
<evidence type="ECO:0000256" key="1">
    <source>
        <dbReference type="ARBA" id="ARBA00004123"/>
    </source>
</evidence>
<dbReference type="PANTHER" id="PTHR48039:SF5">
    <property type="entry name" value="RNA-BINDING PROTEIN 28"/>
    <property type="match status" value="1"/>
</dbReference>
<reference evidence="8" key="2">
    <citation type="submission" date="2021-05" db="EMBL/GenBank/DDBJ databases">
        <authorList>
            <person name="Pain A."/>
        </authorList>
    </citation>
    <scope>NUCLEOTIDE SEQUENCE</scope>
    <source>
        <strain evidence="8">1802A</strain>
    </source>
</reference>
<feature type="compositionally biased region" description="Polar residues" evidence="6">
    <location>
        <begin position="61"/>
        <end position="80"/>
    </location>
</feature>
<evidence type="ECO:0000256" key="5">
    <source>
        <dbReference type="PROSITE-ProRule" id="PRU00176"/>
    </source>
</evidence>
<dbReference type="Pfam" id="PF00076">
    <property type="entry name" value="RRM_1"/>
    <property type="match status" value="2"/>
</dbReference>
<feature type="region of interest" description="Disordered" evidence="6">
    <location>
        <begin position="836"/>
        <end position="878"/>
    </location>
</feature>
<accession>A0AAD9GFX0</accession>
<feature type="domain" description="RRM" evidence="7">
    <location>
        <begin position="385"/>
        <end position="459"/>
    </location>
</feature>
<dbReference type="SUPFAM" id="SSF54928">
    <property type="entry name" value="RNA-binding domain, RBD"/>
    <property type="match status" value="3"/>
</dbReference>
<comment type="caution">
    <text evidence="8">The sequence shown here is derived from an EMBL/GenBank/DDBJ whole genome shotgun (WGS) entry which is preliminary data.</text>
</comment>
<protein>
    <submittedName>
        <fullName evidence="8">RNA binding protein</fullName>
    </submittedName>
</protein>
<organism evidence="8 9">
    <name type="scientific">Babesia divergens</name>
    <dbReference type="NCBI Taxonomy" id="32595"/>
    <lineage>
        <taxon>Eukaryota</taxon>
        <taxon>Sar</taxon>
        <taxon>Alveolata</taxon>
        <taxon>Apicomplexa</taxon>
        <taxon>Aconoidasida</taxon>
        <taxon>Piroplasmida</taxon>
        <taxon>Babesiidae</taxon>
        <taxon>Babesia</taxon>
    </lineage>
</organism>
<feature type="domain" description="RRM" evidence="7">
    <location>
        <begin position="531"/>
        <end position="637"/>
    </location>
</feature>
<dbReference type="InterPro" id="IPR035979">
    <property type="entry name" value="RBD_domain_sf"/>
</dbReference>
<evidence type="ECO:0000256" key="2">
    <source>
        <dbReference type="ARBA" id="ARBA00022737"/>
    </source>
</evidence>
<dbReference type="PANTHER" id="PTHR48039">
    <property type="entry name" value="RNA-BINDING MOTIF PROTEIN 14B"/>
    <property type="match status" value="1"/>
</dbReference>
<evidence type="ECO:0000256" key="3">
    <source>
        <dbReference type="ARBA" id="ARBA00022884"/>
    </source>
</evidence>
<name>A0AAD9GFX0_BABDI</name>
<feature type="compositionally biased region" description="Basic and acidic residues" evidence="6">
    <location>
        <begin position="108"/>
        <end position="122"/>
    </location>
</feature>
<dbReference type="GO" id="GO:0003729">
    <property type="term" value="F:mRNA binding"/>
    <property type="evidence" value="ECO:0007669"/>
    <property type="project" value="TreeGrafter"/>
</dbReference>
<dbReference type="Proteomes" id="UP001195914">
    <property type="component" value="Unassembled WGS sequence"/>
</dbReference>
<evidence type="ECO:0000313" key="9">
    <source>
        <dbReference type="Proteomes" id="UP001195914"/>
    </source>
</evidence>
<dbReference type="InterPro" id="IPR000504">
    <property type="entry name" value="RRM_dom"/>
</dbReference>
<evidence type="ECO:0000313" key="8">
    <source>
        <dbReference type="EMBL" id="KAK1937533.1"/>
    </source>
</evidence>
<dbReference type="PROSITE" id="PS50102">
    <property type="entry name" value="RRM"/>
    <property type="match status" value="2"/>
</dbReference>
<sequence length="878" mass="95804">MAKPIRARGPKGSGASATVHSNGKGKAAPGKHGASEFSREAMLRDIKKVVKTLGSGIMKKSTGSTKTKQILDMGTSTNEGKGNKKSASSLTKKVSKTAVTSKGASAENDTKSARKKVVKENTKQTSRSASKKVEKPSTAKPLNKGKTRSNKVSAVKDASHKTVTPPENKVTSAKGTVVTKGKPSTTSEAISASTKQKRTAAAPTVKLIFTNVGNSEETFKRLIQQQVSSCGPYVKCLLGSDGKGVLIVENETVAKEYMSHFNGYQLGDEQISVALASKDTTRGAKRPAVQSKEQYKSLILAGIPKKYEHDDIAKALSAISGANYKSLEKTDDGKWKLTFESVPASVKFSSLVNGCTINITQKGKSSKVKVKCEAPSFGKKAAHAGRVFVQNLPFNFDVAKLQSLVLPFDKKAKVNVPTAGKKGFAFVQFSSLQLAEKAISKLNGSSFGGRKIRLALSLPTEIYSDKSKTLQLITDSHLETKKENGEDSDFEPTESIDGDCLAVVDDGRPSPNGSHMPSSGVPSKKISEGDRTIFVRNLSFEATSDALKEYFASYGTVESCNICKGAKGKSKGTAFILFSNAEDVKKIISMEALALERDADFGVGASKGDKAKVKHSAVAGIGFSLNGRRLRLSMAVSREQANVISKANLDMKESLSKDKKTQDLLMEGVIDEKSPEFQKLTAKEKKLQIESLKEKYEKMKNPNMFINPKRLCVRNLPPTADVNELRRAIANHFRSDAKLSKICGFNKVTASRAIGKVTFLSDEKRKVKVGESTMRRRMPFAFIDFESHELALHALRFLSNNVDIYGAKNRLFAEFAIEDSRAIYIQNKRKEQYMAKVKEQSQTESGVKRKKQKTYSRGKQQRMKRRRLLEENNTSTTS</sequence>
<dbReference type="EMBL" id="JAHBMH010000033">
    <property type="protein sequence ID" value="KAK1937533.1"/>
    <property type="molecule type" value="Genomic_DNA"/>
</dbReference>
<dbReference type="Gene3D" id="3.30.70.330">
    <property type="match status" value="3"/>
</dbReference>
<evidence type="ECO:0000256" key="4">
    <source>
        <dbReference type="ARBA" id="ARBA00023242"/>
    </source>
</evidence>
<keyword evidence="3 5" id="KW-0694">RNA-binding</keyword>
<evidence type="ECO:0000256" key="6">
    <source>
        <dbReference type="SAM" id="MobiDB-lite"/>
    </source>
</evidence>
<dbReference type="AlphaFoldDB" id="A0AAD9GFX0"/>
<comment type="subcellular location">
    <subcellularLocation>
        <location evidence="1">Nucleus</location>
    </subcellularLocation>
</comment>
<dbReference type="SMART" id="SM00360">
    <property type="entry name" value="RRM"/>
    <property type="match status" value="4"/>
</dbReference>
<feature type="compositionally biased region" description="Low complexity" evidence="6">
    <location>
        <begin position="85"/>
        <end position="102"/>
    </location>
</feature>
<proteinExistence type="predicted"/>
<feature type="compositionally biased region" description="Basic residues" evidence="6">
    <location>
        <begin position="848"/>
        <end position="867"/>
    </location>
</feature>
<keyword evidence="2" id="KW-0677">Repeat</keyword>
<dbReference type="InterPro" id="IPR012677">
    <property type="entry name" value="Nucleotide-bd_a/b_plait_sf"/>
</dbReference>
<keyword evidence="4" id="KW-0539">Nucleus</keyword>
<dbReference type="InterPro" id="IPR051945">
    <property type="entry name" value="RRM_MRD1_RNA_proc_ribogen"/>
</dbReference>
<evidence type="ECO:0000259" key="7">
    <source>
        <dbReference type="PROSITE" id="PS50102"/>
    </source>
</evidence>
<feature type="compositionally biased region" description="Polar residues" evidence="6">
    <location>
        <begin position="182"/>
        <end position="194"/>
    </location>
</feature>
<dbReference type="GO" id="GO:0005634">
    <property type="term" value="C:nucleus"/>
    <property type="evidence" value="ECO:0007669"/>
    <property type="project" value="UniProtKB-SubCell"/>
</dbReference>